<sequence length="613" mass="70004">MKKDIQYYSIIALLSVILVSCHGDWLDRNPKTIIMEEQVWNDPKQIVGLLANFYNRLPVFTGLEGNWRDMTMFDDAMWSGYSGEEWRNQMSSYGNNLGEIWDYGLVRDINLSLEGIDEYSTALSESEKNLYKAELRFIRAYYYFEMVRRMGGIPLITEQLVYDFSGDPTYLQHPRATEAAVYEFIANEMDEIKDQLGNEGSTTRANEFIALALKSRAMLYAASLAKYNNLMAVPVTTPGGEVGIPASKIEEYYNASLEASLAIINSGKYSLYRGNPHLGENYYEIFDKKTGNNEVIWVKDYKAPDKRHWFSYDNIARGLREDNLASSCVTPSLNLVESYPYLDGTAGTLKNRTNDNSDYIYYDDLSDIYANKDWRLYGTVLFSGASFKGLSAGIQAGVKVWNGTSYNTVEGEDIGTMYTDGGVLVGNSGPHRSMQEVSNTGFYLRKLIQSGAGTSTRGILSDNWWIHFRLAEIYLNAAEAMMELGLPDAVRYVNELRERAGHPANSLSDLNLDILMNERRIELAFEDHRYFDLKRWRKAHTVWNGDANNPNTMIYALYPYRVVGGPNDGKYVFDKMIAPRFRNPRYFQLANYYTFIPQHARDNNPKIVPNPFQ</sequence>
<dbReference type="InterPro" id="IPR012944">
    <property type="entry name" value="SusD_RagB_dom"/>
</dbReference>
<evidence type="ECO:0000256" key="4">
    <source>
        <dbReference type="ARBA" id="ARBA00023136"/>
    </source>
</evidence>
<evidence type="ECO:0000313" key="8">
    <source>
        <dbReference type="EMBL" id="SCD20013.1"/>
    </source>
</evidence>
<dbReference type="PROSITE" id="PS51257">
    <property type="entry name" value="PROKAR_LIPOPROTEIN"/>
    <property type="match status" value="1"/>
</dbReference>
<dbReference type="InterPro" id="IPR033985">
    <property type="entry name" value="SusD-like_N"/>
</dbReference>
<dbReference type="Gene3D" id="1.25.40.390">
    <property type="match status" value="1"/>
</dbReference>
<dbReference type="Pfam" id="PF14322">
    <property type="entry name" value="SusD-like_3"/>
    <property type="match status" value="1"/>
</dbReference>
<feature type="domain" description="SusD-like N-terminal" evidence="7">
    <location>
        <begin position="66"/>
        <end position="218"/>
    </location>
</feature>
<accession>A0A1R3SUN7</accession>
<dbReference type="InterPro" id="IPR011990">
    <property type="entry name" value="TPR-like_helical_dom_sf"/>
</dbReference>
<dbReference type="Proteomes" id="UP000187464">
    <property type="component" value="Chromosome I"/>
</dbReference>
<comment type="subcellular location">
    <subcellularLocation>
        <location evidence="1">Cell outer membrane</location>
    </subcellularLocation>
</comment>
<evidence type="ECO:0000259" key="7">
    <source>
        <dbReference type="Pfam" id="PF14322"/>
    </source>
</evidence>
<comment type="similarity">
    <text evidence="2">Belongs to the SusD family.</text>
</comment>
<evidence type="ECO:0000256" key="1">
    <source>
        <dbReference type="ARBA" id="ARBA00004442"/>
    </source>
</evidence>
<reference evidence="9" key="1">
    <citation type="submission" date="2016-08" db="EMBL/GenBank/DDBJ databases">
        <authorList>
            <person name="Wibberg D."/>
        </authorList>
    </citation>
    <scope>NUCLEOTIDE SEQUENCE [LARGE SCALE GENOMIC DNA]</scope>
</reference>
<name>A0A1R3SUN7_9BACT</name>
<dbReference type="KEGG" id="psac:PSM36_1189"/>
<keyword evidence="5" id="KW-0998">Cell outer membrane</keyword>
<dbReference type="SUPFAM" id="SSF48452">
    <property type="entry name" value="TPR-like"/>
    <property type="match status" value="1"/>
</dbReference>
<gene>
    <name evidence="8" type="ORF">PSM36_1189</name>
</gene>
<dbReference type="GO" id="GO:0009279">
    <property type="term" value="C:cell outer membrane"/>
    <property type="evidence" value="ECO:0007669"/>
    <property type="project" value="UniProtKB-SubCell"/>
</dbReference>
<protein>
    <submittedName>
        <fullName evidence="8">RagB/SusD domain-containing protein</fullName>
    </submittedName>
</protein>
<evidence type="ECO:0000256" key="5">
    <source>
        <dbReference type="ARBA" id="ARBA00023237"/>
    </source>
</evidence>
<evidence type="ECO:0000256" key="2">
    <source>
        <dbReference type="ARBA" id="ARBA00006275"/>
    </source>
</evidence>
<evidence type="ECO:0000256" key="3">
    <source>
        <dbReference type="ARBA" id="ARBA00022729"/>
    </source>
</evidence>
<evidence type="ECO:0000313" key="9">
    <source>
        <dbReference type="Proteomes" id="UP000187464"/>
    </source>
</evidence>
<dbReference type="RefSeq" id="WP_076929673.1">
    <property type="nucleotide sequence ID" value="NZ_LT605205.1"/>
</dbReference>
<keyword evidence="3" id="KW-0732">Signal</keyword>
<keyword evidence="9" id="KW-1185">Reference proteome</keyword>
<dbReference type="STRING" id="1642647.PSM36_1189"/>
<organism evidence="8 9">
    <name type="scientific">Proteiniphilum saccharofermentans</name>
    <dbReference type="NCBI Taxonomy" id="1642647"/>
    <lineage>
        <taxon>Bacteria</taxon>
        <taxon>Pseudomonadati</taxon>
        <taxon>Bacteroidota</taxon>
        <taxon>Bacteroidia</taxon>
        <taxon>Bacteroidales</taxon>
        <taxon>Dysgonomonadaceae</taxon>
        <taxon>Proteiniphilum</taxon>
    </lineage>
</organism>
<feature type="domain" description="RagB/SusD" evidence="6">
    <location>
        <begin position="293"/>
        <end position="611"/>
    </location>
</feature>
<dbReference type="EMBL" id="LT605205">
    <property type="protein sequence ID" value="SCD20013.1"/>
    <property type="molecule type" value="Genomic_DNA"/>
</dbReference>
<proteinExistence type="inferred from homology"/>
<keyword evidence="4" id="KW-0472">Membrane</keyword>
<dbReference type="Pfam" id="PF07980">
    <property type="entry name" value="SusD_RagB"/>
    <property type="match status" value="1"/>
</dbReference>
<evidence type="ECO:0000259" key="6">
    <source>
        <dbReference type="Pfam" id="PF07980"/>
    </source>
</evidence>
<dbReference type="AlphaFoldDB" id="A0A1R3SUN7"/>